<dbReference type="InterPro" id="IPR000315">
    <property type="entry name" value="Znf_B-box"/>
</dbReference>
<evidence type="ECO:0000259" key="1">
    <source>
        <dbReference type="Pfam" id="PF00643"/>
    </source>
</evidence>
<dbReference type="Proteomes" id="UP000291213">
    <property type="component" value="Unassembled WGS sequence"/>
</dbReference>
<comment type="caution">
    <text evidence="2">The sequence shown here is derived from an EMBL/GenBank/DDBJ whole genome shotgun (WGS) entry which is preliminary data.</text>
</comment>
<reference evidence="2 3" key="1">
    <citation type="submission" date="2017-02" db="EMBL/GenBank/DDBJ databases">
        <title>isolation and characterization of a novel temperate virus Aeropyrum globular virus 1 infecting hyperthermophilic archaeon Aeropyrum.</title>
        <authorList>
            <person name="Yumiya M."/>
            <person name="Yoshida T."/>
            <person name="Sako Y."/>
        </authorList>
    </citation>
    <scope>NUCLEOTIDE SEQUENCE [LARGE SCALE GENOMIC DNA]</scope>
    <source>
        <strain evidence="2 3">YK1-12-2013</strain>
    </source>
</reference>
<evidence type="ECO:0000313" key="3">
    <source>
        <dbReference type="Proteomes" id="UP000291213"/>
    </source>
</evidence>
<dbReference type="RefSeq" id="WP_243637299.1">
    <property type="nucleotide sequence ID" value="NZ_BDMD01000081.1"/>
</dbReference>
<organism evidence="2 3">
    <name type="scientific">Aeropyrum pernix</name>
    <dbReference type="NCBI Taxonomy" id="56636"/>
    <lineage>
        <taxon>Archaea</taxon>
        <taxon>Thermoproteota</taxon>
        <taxon>Thermoprotei</taxon>
        <taxon>Desulfurococcales</taxon>
        <taxon>Desulfurococcaceae</taxon>
        <taxon>Aeropyrum</taxon>
    </lineage>
</organism>
<dbReference type="EMBL" id="BDMD01000081">
    <property type="protein sequence ID" value="GBF09656.1"/>
    <property type="molecule type" value="Genomic_DNA"/>
</dbReference>
<gene>
    <name evidence="2" type="ORF">apy_13810</name>
</gene>
<evidence type="ECO:0000313" key="2">
    <source>
        <dbReference type="EMBL" id="GBF09656.1"/>
    </source>
</evidence>
<proteinExistence type="predicted"/>
<dbReference type="GO" id="GO:0008270">
    <property type="term" value="F:zinc ion binding"/>
    <property type="evidence" value="ECO:0007669"/>
    <property type="project" value="InterPro"/>
</dbReference>
<accession>A0A401HB13</accession>
<feature type="domain" description="B box-type" evidence="1">
    <location>
        <begin position="4"/>
        <end position="33"/>
    </location>
</feature>
<sequence length="71" mass="7758">MACREAICAVCGRELAVSYCSGCGRLGCVDCLVQYDPVRRFCRDCLARGASENKPEALEPLKKVVRKVFGS</sequence>
<protein>
    <recommendedName>
        <fullName evidence="1">B box-type domain-containing protein</fullName>
    </recommendedName>
</protein>
<name>A0A401HB13_AERPX</name>
<dbReference type="Pfam" id="PF00643">
    <property type="entry name" value="zf-B_box"/>
    <property type="match status" value="1"/>
</dbReference>
<dbReference type="AlphaFoldDB" id="A0A401HB13"/>